<evidence type="ECO:0000256" key="1">
    <source>
        <dbReference type="SAM" id="MobiDB-lite"/>
    </source>
</evidence>
<feature type="compositionally biased region" description="Basic and acidic residues" evidence="1">
    <location>
        <begin position="73"/>
        <end position="91"/>
    </location>
</feature>
<proteinExistence type="predicted"/>
<evidence type="ECO:0000313" key="2">
    <source>
        <dbReference type="EMBL" id="KAF3842108.1"/>
    </source>
</evidence>
<name>A0A7J5Y159_DISMA</name>
<feature type="compositionally biased region" description="Basic and acidic residues" evidence="1">
    <location>
        <begin position="182"/>
        <end position="193"/>
    </location>
</feature>
<keyword evidence="3" id="KW-1185">Reference proteome</keyword>
<organism evidence="2 3">
    <name type="scientific">Dissostichus mawsoni</name>
    <name type="common">Antarctic cod</name>
    <dbReference type="NCBI Taxonomy" id="36200"/>
    <lineage>
        <taxon>Eukaryota</taxon>
        <taxon>Metazoa</taxon>
        <taxon>Chordata</taxon>
        <taxon>Craniata</taxon>
        <taxon>Vertebrata</taxon>
        <taxon>Euteleostomi</taxon>
        <taxon>Actinopterygii</taxon>
        <taxon>Neopterygii</taxon>
        <taxon>Teleostei</taxon>
        <taxon>Neoteleostei</taxon>
        <taxon>Acanthomorphata</taxon>
        <taxon>Eupercaria</taxon>
        <taxon>Perciformes</taxon>
        <taxon>Notothenioidei</taxon>
        <taxon>Nototheniidae</taxon>
        <taxon>Dissostichus</taxon>
    </lineage>
</organism>
<reference evidence="2 3" key="1">
    <citation type="submission" date="2020-03" db="EMBL/GenBank/DDBJ databases">
        <title>Dissostichus mawsoni Genome sequencing and assembly.</title>
        <authorList>
            <person name="Park H."/>
        </authorList>
    </citation>
    <scope>NUCLEOTIDE SEQUENCE [LARGE SCALE GENOMIC DNA]</scope>
    <source>
        <strain evidence="2">DM0001</strain>
        <tissue evidence="2">Muscle</tissue>
    </source>
</reference>
<dbReference type="AlphaFoldDB" id="A0A7J5Y159"/>
<protein>
    <submittedName>
        <fullName evidence="2">Uncharacterized protein</fullName>
    </submittedName>
</protein>
<dbReference type="Proteomes" id="UP000518266">
    <property type="component" value="Unassembled WGS sequence"/>
</dbReference>
<comment type="caution">
    <text evidence="2">The sequence shown here is derived from an EMBL/GenBank/DDBJ whole genome shotgun (WGS) entry which is preliminary data.</text>
</comment>
<gene>
    <name evidence="2" type="ORF">F7725_024059</name>
</gene>
<sequence length="231" mass="25946">MSLDTCSNSCGTVNDMVKSESLHWQYGVLERHPAPNSPAGAWPGYNKKLYQIAVQGQRGWSARGYSRCKERKRQRDGDRNKKLECKTRQEGSDNVNTMPCEGPEIAEVLVARKRNPAGIPAADDIYNDQEIKMRPEKNTISGMRLCLFLKATSGLLYCHKFCMDDDALPEVESMHICGCKRKGEEKSEGREGGEGGGGGEEEERRRRDGLVEEKQRIIKMQGRTGHNRVAK</sequence>
<dbReference type="EMBL" id="JAAKFY010000019">
    <property type="protein sequence ID" value="KAF3842108.1"/>
    <property type="molecule type" value="Genomic_DNA"/>
</dbReference>
<feature type="region of interest" description="Disordered" evidence="1">
    <location>
        <begin position="65"/>
        <end position="99"/>
    </location>
</feature>
<accession>A0A7J5Y159</accession>
<feature type="region of interest" description="Disordered" evidence="1">
    <location>
        <begin position="182"/>
        <end position="231"/>
    </location>
</feature>
<feature type="compositionally biased region" description="Basic and acidic residues" evidence="1">
    <location>
        <begin position="202"/>
        <end position="216"/>
    </location>
</feature>
<evidence type="ECO:0000313" key="3">
    <source>
        <dbReference type="Proteomes" id="UP000518266"/>
    </source>
</evidence>